<keyword evidence="12" id="KW-1185">Reference proteome</keyword>
<feature type="chain" id="PRO_5043758602" evidence="5">
    <location>
        <begin position="20"/>
        <end position="940"/>
    </location>
</feature>
<evidence type="ECO:0000313" key="11">
    <source>
        <dbReference type="EMBL" id="BDI29256.1"/>
    </source>
</evidence>
<gene>
    <name evidence="11" type="ORF">CCAX7_13070</name>
</gene>
<dbReference type="InterPro" id="IPR040605">
    <property type="entry name" value="Glyco_hydro2_dom5"/>
</dbReference>
<dbReference type="KEGG" id="ccot:CCAX7_13070"/>
<evidence type="ECO:0000259" key="8">
    <source>
        <dbReference type="Pfam" id="PF02837"/>
    </source>
</evidence>
<dbReference type="InterPro" id="IPR032311">
    <property type="entry name" value="DUF4982"/>
</dbReference>
<dbReference type="Gene3D" id="2.60.120.260">
    <property type="entry name" value="Galactose-binding domain-like"/>
    <property type="match status" value="3"/>
</dbReference>
<dbReference type="Pfam" id="PF18565">
    <property type="entry name" value="Glyco_hydro2_C5"/>
    <property type="match status" value="1"/>
</dbReference>
<evidence type="ECO:0000259" key="7">
    <source>
        <dbReference type="Pfam" id="PF02836"/>
    </source>
</evidence>
<evidence type="ECO:0000256" key="3">
    <source>
        <dbReference type="ARBA" id="ARBA00023295"/>
    </source>
</evidence>
<dbReference type="SUPFAM" id="SSF51445">
    <property type="entry name" value="(Trans)glycosidases"/>
    <property type="match status" value="1"/>
</dbReference>
<dbReference type="PROSITE" id="PS00608">
    <property type="entry name" value="GLYCOSYL_HYDROL_F2_2"/>
    <property type="match status" value="1"/>
</dbReference>
<dbReference type="Pfam" id="PF02836">
    <property type="entry name" value="Glyco_hydro_2_C"/>
    <property type="match status" value="1"/>
</dbReference>
<dbReference type="RefSeq" id="WP_119324467.1">
    <property type="nucleotide sequence ID" value="NZ_AP025739.1"/>
</dbReference>
<proteinExistence type="inferred from homology"/>
<name>A0A402D4L2_9BACT</name>
<feature type="signal peptide" evidence="5">
    <location>
        <begin position="1"/>
        <end position="19"/>
    </location>
</feature>
<feature type="domain" description="DUF4982" evidence="9">
    <location>
        <begin position="761"/>
        <end position="820"/>
    </location>
</feature>
<dbReference type="EMBL" id="AP025739">
    <property type="protein sequence ID" value="BDI29256.1"/>
    <property type="molecule type" value="Genomic_DNA"/>
</dbReference>
<protein>
    <submittedName>
        <fullName evidence="11">Beta-galactosidase</fullName>
    </submittedName>
</protein>
<comment type="similarity">
    <text evidence="1">Belongs to the glycosyl hydrolase 2 family.</text>
</comment>
<feature type="domain" description="Glycosyl hydrolases family 2 sugar binding" evidence="8">
    <location>
        <begin position="234"/>
        <end position="327"/>
    </location>
</feature>
<evidence type="ECO:0000256" key="1">
    <source>
        <dbReference type="ARBA" id="ARBA00007401"/>
    </source>
</evidence>
<feature type="domain" description="Glycoside hydrolase family 2 catalytic" evidence="7">
    <location>
        <begin position="452"/>
        <end position="604"/>
    </location>
</feature>
<dbReference type="InterPro" id="IPR013783">
    <property type="entry name" value="Ig-like_fold"/>
</dbReference>
<keyword evidence="5" id="KW-0732">Signal</keyword>
<evidence type="ECO:0000259" key="9">
    <source>
        <dbReference type="Pfam" id="PF16355"/>
    </source>
</evidence>
<dbReference type="Pfam" id="PF00703">
    <property type="entry name" value="Glyco_hydro_2"/>
    <property type="match status" value="1"/>
</dbReference>
<dbReference type="SUPFAM" id="SSF49303">
    <property type="entry name" value="beta-Galactosidase/glucuronidase domain"/>
    <property type="match status" value="1"/>
</dbReference>
<organism evidence="11 12">
    <name type="scientific">Capsulimonas corticalis</name>
    <dbReference type="NCBI Taxonomy" id="2219043"/>
    <lineage>
        <taxon>Bacteria</taxon>
        <taxon>Bacillati</taxon>
        <taxon>Armatimonadota</taxon>
        <taxon>Armatimonadia</taxon>
        <taxon>Capsulimonadales</taxon>
        <taxon>Capsulimonadaceae</taxon>
        <taxon>Capsulimonas</taxon>
    </lineage>
</organism>
<reference evidence="11 12" key="1">
    <citation type="journal article" date="2019" name="Int. J. Syst. Evol. Microbiol.">
        <title>Capsulimonas corticalis gen. nov., sp. nov., an aerobic capsulated bacterium, of a novel bacterial order, Capsulimonadales ord. nov., of the class Armatimonadia of the phylum Armatimonadetes.</title>
        <authorList>
            <person name="Li J."/>
            <person name="Kudo C."/>
            <person name="Tonouchi A."/>
        </authorList>
    </citation>
    <scope>NUCLEOTIDE SEQUENCE [LARGE SCALE GENOMIC DNA]</scope>
    <source>
        <strain evidence="11 12">AX-7</strain>
    </source>
</reference>
<dbReference type="PANTHER" id="PTHR42732">
    <property type="entry name" value="BETA-GALACTOSIDASE"/>
    <property type="match status" value="1"/>
</dbReference>
<dbReference type="SUPFAM" id="SSF49785">
    <property type="entry name" value="Galactose-binding domain-like"/>
    <property type="match status" value="3"/>
</dbReference>
<dbReference type="GO" id="GO:0005975">
    <property type="term" value="P:carbohydrate metabolic process"/>
    <property type="evidence" value="ECO:0007669"/>
    <property type="project" value="InterPro"/>
</dbReference>
<dbReference type="Gene3D" id="2.60.40.10">
    <property type="entry name" value="Immunoglobulins"/>
    <property type="match status" value="3"/>
</dbReference>
<feature type="domain" description="Glycoside hydrolase family 2" evidence="10">
    <location>
        <begin position="833"/>
        <end position="935"/>
    </location>
</feature>
<dbReference type="InterPro" id="IPR006101">
    <property type="entry name" value="Glyco_hydro_2"/>
</dbReference>
<evidence type="ECO:0000256" key="4">
    <source>
        <dbReference type="SAM" id="MobiDB-lite"/>
    </source>
</evidence>
<dbReference type="PRINTS" id="PR00132">
    <property type="entry name" value="GLHYDRLASE2"/>
</dbReference>
<keyword evidence="2" id="KW-0378">Hydrolase</keyword>
<evidence type="ECO:0000256" key="5">
    <source>
        <dbReference type="SAM" id="SignalP"/>
    </source>
</evidence>
<keyword evidence="3" id="KW-0326">Glycosidase</keyword>
<dbReference type="InterPro" id="IPR006104">
    <property type="entry name" value="Glyco_hydro_2_N"/>
</dbReference>
<sequence>MKLSLFSMALLLSAGAAFADPGRVRSFDDHWRFQRGDAAGADSPGFHDASWRVVDLPHDWSIEDLPHPAKNGPAAISVTAGTWRYSKGDDAAWKNADFDDGGWASLQLPALNMTEQNTFGWFRRTVDVPASRTGKDLVLSLGPIDDSDETFFNGVKIGGTGPIAGVAGQAAGDYQTLRFYKVPAALVKAKNVLAVRVFNGGGNGGIYNTFDGPPPSGPWDYTQSAGGAATGYAVGGTGWYRKHFTVSKADAGKQISVQFDGVYMNADVSINGKPLGTHPYGYTTFAYDLTPYLNPTGTQNVLAVRVRNTGANSRWYSGSGIYRHVWLNVVNSLHVAPWGVSVTTPSVTAASAQVQVTTDVQNDGPTDQQPLVVVRLLDAAGKVVGTAERVAVVDAGKHSTVTQTIALPAPKLWSLDTPNLYHAEVALKIGARASDQTSVPFGVRTIRFDAKSGFTLNGVPIKLRGGCVHHDNGPLGAATIDRAEERRIELLKANGYNAVRTSHNPPSPAFLDACDRLGVLVIDEAFDCWAQGKNVADYHLYFNDWSQRDLDSMVLRDRNHPSIVLWSIGNEIPGKDAPTAKRLADEVRRVDPTRAVTSAFDGVNDDSDAYLSALDVSGYNYGPYRYDVDHQRHPDRVIVATESFPKEAARYWKGVTDNSWVIGDFVWTAIDYYGESGIGHTSLSGESDAFNKPWPWHNAWCGDLDICGFKKPQSYYRDVLWGRSKLEMAVHRPLPDGKTENISGWGWTDEARSWTWPGQEGKAMRVNVYTTCPQVRLTLNGRTIDAQPEKGGDGYTLTYSVPYAAGVLRAVGLQDGQEVASVLLSTAGRPKRLRLTADRSKIHADRNDLSYVTVEVLDSHGVLVPNAAPTIRFTTQGQGEVAATGNADPTDLTSLQRPEHKPYEGRCLAILRPKGNAGTVTLRAESDGLEPATLTVKTGE</sequence>
<dbReference type="GO" id="GO:0004553">
    <property type="term" value="F:hydrolase activity, hydrolyzing O-glycosyl compounds"/>
    <property type="evidence" value="ECO:0007669"/>
    <property type="project" value="InterPro"/>
</dbReference>
<evidence type="ECO:0000259" key="10">
    <source>
        <dbReference type="Pfam" id="PF18565"/>
    </source>
</evidence>
<accession>A0A402D4L2</accession>
<dbReference type="AlphaFoldDB" id="A0A402D4L2"/>
<dbReference type="SUPFAM" id="SSF49373">
    <property type="entry name" value="Invasin/intimin cell-adhesion fragments"/>
    <property type="match status" value="1"/>
</dbReference>
<dbReference type="Gene3D" id="3.20.20.80">
    <property type="entry name" value="Glycosidases"/>
    <property type="match status" value="1"/>
</dbReference>
<dbReference type="InterPro" id="IPR036156">
    <property type="entry name" value="Beta-gal/glucu_dom_sf"/>
</dbReference>
<dbReference type="InterPro" id="IPR006103">
    <property type="entry name" value="Glyco_hydro_2_cat"/>
</dbReference>
<dbReference type="InterPro" id="IPR017853">
    <property type="entry name" value="GH"/>
</dbReference>
<dbReference type="InterPro" id="IPR008964">
    <property type="entry name" value="Invasin/intimin_cell_adhesion"/>
</dbReference>
<feature type="region of interest" description="Disordered" evidence="4">
    <location>
        <begin position="879"/>
        <end position="898"/>
    </location>
</feature>
<evidence type="ECO:0000256" key="2">
    <source>
        <dbReference type="ARBA" id="ARBA00022801"/>
    </source>
</evidence>
<evidence type="ECO:0000259" key="6">
    <source>
        <dbReference type="Pfam" id="PF00703"/>
    </source>
</evidence>
<dbReference type="InterPro" id="IPR008979">
    <property type="entry name" value="Galactose-bd-like_sf"/>
</dbReference>
<dbReference type="InterPro" id="IPR051913">
    <property type="entry name" value="GH2_Domain-Containing"/>
</dbReference>
<evidence type="ECO:0000313" key="12">
    <source>
        <dbReference type="Proteomes" id="UP000287394"/>
    </source>
</evidence>
<dbReference type="OrthoDB" id="857501at2"/>
<dbReference type="InterPro" id="IPR006102">
    <property type="entry name" value="Ig-like_GH2"/>
</dbReference>
<dbReference type="Proteomes" id="UP000287394">
    <property type="component" value="Chromosome"/>
</dbReference>
<dbReference type="Pfam" id="PF16355">
    <property type="entry name" value="DUF4982"/>
    <property type="match status" value="1"/>
</dbReference>
<feature type="domain" description="Glycoside hydrolase family 2 immunoglobulin-like beta-sandwich" evidence="6">
    <location>
        <begin position="343"/>
        <end position="444"/>
    </location>
</feature>
<dbReference type="InterPro" id="IPR023232">
    <property type="entry name" value="Glyco_hydro_2_AS"/>
</dbReference>
<dbReference type="PANTHER" id="PTHR42732:SF1">
    <property type="entry name" value="BETA-MANNOSIDASE"/>
    <property type="match status" value="1"/>
</dbReference>
<dbReference type="Pfam" id="PF02837">
    <property type="entry name" value="Glyco_hydro_2_N"/>
    <property type="match status" value="1"/>
</dbReference>